<dbReference type="InterPro" id="IPR033121">
    <property type="entry name" value="PEPTIDASE_A1"/>
</dbReference>
<evidence type="ECO:0000256" key="3">
    <source>
        <dbReference type="ARBA" id="ARBA00022670"/>
    </source>
</evidence>
<feature type="chain" id="PRO_5002869137" description="Peptidase A1 domain-containing protein" evidence="10">
    <location>
        <begin position="26"/>
        <end position="357"/>
    </location>
</feature>
<evidence type="ECO:0000256" key="4">
    <source>
        <dbReference type="ARBA" id="ARBA00022692"/>
    </source>
</evidence>
<comment type="similarity">
    <text evidence="2">Belongs to the peptidase A1 family.</text>
</comment>
<accession>B8BR97</accession>
<dbReference type="FunFam" id="2.40.70.10:FF:000225">
    <property type="entry name" value="Predicted protein"/>
    <property type="match status" value="1"/>
</dbReference>
<sequence>MTSATFVSSLLVFSLSMIAISASVSEQYSRILTNAETGTITHPLIPHAAHLTRRRRELYQKYGEDFDTTLPPRPHASRHSLPTSFNSNNNNEVPEEIKTLLRATNNNRRHLQQQMGALYQGYGTHYIDLWVGTPTPQRQTVIVDTGSGVTAFPCEECKGCGDMYHTDTYFQESKSKTFRSLSCDECMKGYCASMDGERKCRISMSYAEGSSWSAYEGMDLCYAGGLHDAPLGQKENDGLNVDHIDPVDASQFAFELAFGCQVSITGLFITQLADGIMGMENEKTSFWKQMHSKNVIPKPEFSLCFSRQDNAEREGTGAGAMTLGGVDPRLHTSPMVFAKNMKSSGFYAVHLKAVYLR</sequence>
<dbReference type="SUPFAM" id="SSF50630">
    <property type="entry name" value="Acid proteases"/>
    <property type="match status" value="1"/>
</dbReference>
<protein>
    <recommendedName>
        <fullName evidence="11">Peptidase A1 domain-containing protein</fullName>
    </recommendedName>
</protein>
<dbReference type="eggNOG" id="KOG1339">
    <property type="taxonomic scope" value="Eukaryota"/>
</dbReference>
<organism evidence="12 13">
    <name type="scientific">Thalassiosira pseudonana</name>
    <name type="common">Marine diatom</name>
    <name type="synonym">Cyclotella nana</name>
    <dbReference type="NCBI Taxonomy" id="35128"/>
    <lineage>
        <taxon>Eukaryota</taxon>
        <taxon>Sar</taxon>
        <taxon>Stramenopiles</taxon>
        <taxon>Ochrophyta</taxon>
        <taxon>Bacillariophyta</taxon>
        <taxon>Coscinodiscophyceae</taxon>
        <taxon>Thalassiosirophycidae</taxon>
        <taxon>Thalassiosirales</taxon>
        <taxon>Thalassiosiraceae</taxon>
        <taxon>Thalassiosira</taxon>
    </lineage>
</organism>
<feature type="compositionally biased region" description="Polar residues" evidence="9">
    <location>
        <begin position="80"/>
        <end position="91"/>
    </location>
</feature>
<dbReference type="AlphaFoldDB" id="B8BR97"/>
<evidence type="ECO:0000256" key="2">
    <source>
        <dbReference type="ARBA" id="ARBA00007447"/>
    </source>
</evidence>
<evidence type="ECO:0000256" key="8">
    <source>
        <dbReference type="ARBA" id="ARBA00023136"/>
    </source>
</evidence>
<dbReference type="RefSeq" id="XP_002286856.1">
    <property type="nucleotide sequence ID" value="XM_002286820.1"/>
</dbReference>
<dbReference type="GO" id="GO:0004190">
    <property type="term" value="F:aspartic-type endopeptidase activity"/>
    <property type="evidence" value="ECO:0007669"/>
    <property type="project" value="InterPro"/>
</dbReference>
<gene>
    <name evidence="12" type="ORF">THAPSDRAFT_268060</name>
</gene>
<dbReference type="STRING" id="35128.B8BR97"/>
<keyword evidence="7" id="KW-1133">Transmembrane helix</keyword>
<evidence type="ECO:0000256" key="5">
    <source>
        <dbReference type="ARBA" id="ARBA00022729"/>
    </source>
</evidence>
<dbReference type="Pfam" id="PF14543">
    <property type="entry name" value="TAXi_N"/>
    <property type="match status" value="1"/>
</dbReference>
<keyword evidence="6" id="KW-0378">Hydrolase</keyword>
<dbReference type="PANTHER" id="PTHR13683:SF375">
    <property type="entry name" value="PEPTIDASE A1 DOMAIN-CONTAINING PROTEIN"/>
    <property type="match status" value="1"/>
</dbReference>
<dbReference type="KEGG" id="tps:THAPSDRAFT_268060"/>
<dbReference type="InterPro" id="IPR001461">
    <property type="entry name" value="Aspartic_peptidase_A1"/>
</dbReference>
<evidence type="ECO:0000256" key="1">
    <source>
        <dbReference type="ARBA" id="ARBA00004370"/>
    </source>
</evidence>
<comment type="subcellular location">
    <subcellularLocation>
        <location evidence="1">Membrane</location>
    </subcellularLocation>
</comment>
<evidence type="ECO:0000313" key="12">
    <source>
        <dbReference type="EMBL" id="EED96497.1"/>
    </source>
</evidence>
<evidence type="ECO:0000256" key="7">
    <source>
        <dbReference type="ARBA" id="ARBA00022989"/>
    </source>
</evidence>
<feature type="region of interest" description="Disordered" evidence="9">
    <location>
        <begin position="67"/>
        <end position="91"/>
    </location>
</feature>
<evidence type="ECO:0000256" key="6">
    <source>
        <dbReference type="ARBA" id="ARBA00022801"/>
    </source>
</evidence>
<keyword evidence="8" id="KW-0472">Membrane</keyword>
<dbReference type="HOGENOM" id="CLU_777555_0_0_1"/>
<dbReference type="Gene3D" id="2.40.70.10">
    <property type="entry name" value="Acid Proteases"/>
    <property type="match status" value="1"/>
</dbReference>
<reference evidence="12 13" key="2">
    <citation type="journal article" date="2008" name="Nature">
        <title>The Phaeodactylum genome reveals the evolutionary history of diatom genomes.</title>
        <authorList>
            <person name="Bowler C."/>
            <person name="Allen A.E."/>
            <person name="Badger J.H."/>
            <person name="Grimwood J."/>
            <person name="Jabbari K."/>
            <person name="Kuo A."/>
            <person name="Maheswari U."/>
            <person name="Martens C."/>
            <person name="Maumus F."/>
            <person name="Otillar R.P."/>
            <person name="Rayko E."/>
            <person name="Salamov A."/>
            <person name="Vandepoele K."/>
            <person name="Beszteri B."/>
            <person name="Gruber A."/>
            <person name="Heijde M."/>
            <person name="Katinka M."/>
            <person name="Mock T."/>
            <person name="Valentin K."/>
            <person name="Verret F."/>
            <person name="Berges J.A."/>
            <person name="Brownlee C."/>
            <person name="Cadoret J.P."/>
            <person name="Chiovitti A."/>
            <person name="Choi C.J."/>
            <person name="Coesel S."/>
            <person name="De Martino A."/>
            <person name="Detter J.C."/>
            <person name="Durkin C."/>
            <person name="Falciatore A."/>
            <person name="Fournet J."/>
            <person name="Haruta M."/>
            <person name="Huysman M.J."/>
            <person name="Jenkins B.D."/>
            <person name="Jiroutova K."/>
            <person name="Jorgensen R.E."/>
            <person name="Joubert Y."/>
            <person name="Kaplan A."/>
            <person name="Kroger N."/>
            <person name="Kroth P.G."/>
            <person name="La Roche J."/>
            <person name="Lindquist E."/>
            <person name="Lommer M."/>
            <person name="Martin-Jezequel V."/>
            <person name="Lopez P.J."/>
            <person name="Lucas S."/>
            <person name="Mangogna M."/>
            <person name="McGinnis K."/>
            <person name="Medlin L.K."/>
            <person name="Montsant A."/>
            <person name="Oudot-Le Secq M.P."/>
            <person name="Napoli C."/>
            <person name="Obornik M."/>
            <person name="Parker M.S."/>
            <person name="Petit J.L."/>
            <person name="Porcel B.M."/>
            <person name="Poulsen N."/>
            <person name="Robison M."/>
            <person name="Rychlewski L."/>
            <person name="Rynearson T.A."/>
            <person name="Schmutz J."/>
            <person name="Shapiro H."/>
            <person name="Siaut M."/>
            <person name="Stanley M."/>
            <person name="Sussman M.R."/>
            <person name="Taylor A.R."/>
            <person name="Vardi A."/>
            <person name="von Dassow P."/>
            <person name="Vyverman W."/>
            <person name="Willis A."/>
            <person name="Wyrwicz L.S."/>
            <person name="Rokhsar D.S."/>
            <person name="Weissenbach J."/>
            <person name="Armbrust E.V."/>
            <person name="Green B.R."/>
            <person name="Van de Peer Y."/>
            <person name="Grigoriev I.V."/>
        </authorList>
    </citation>
    <scope>NUCLEOTIDE SEQUENCE [LARGE SCALE GENOMIC DNA]</scope>
    <source>
        <strain evidence="12 13">CCMP1335</strain>
    </source>
</reference>
<keyword evidence="13" id="KW-1185">Reference proteome</keyword>
<evidence type="ECO:0000259" key="11">
    <source>
        <dbReference type="PROSITE" id="PS51767"/>
    </source>
</evidence>
<dbReference type="PaxDb" id="35128-Thaps268060"/>
<evidence type="ECO:0000256" key="9">
    <source>
        <dbReference type="SAM" id="MobiDB-lite"/>
    </source>
</evidence>
<dbReference type="InterPro" id="IPR021109">
    <property type="entry name" value="Peptidase_aspartic_dom_sf"/>
</dbReference>
<feature type="signal peptide" evidence="10">
    <location>
        <begin position="1"/>
        <end position="25"/>
    </location>
</feature>
<proteinExistence type="inferred from homology"/>
<dbReference type="GO" id="GO:0016020">
    <property type="term" value="C:membrane"/>
    <property type="evidence" value="ECO:0007669"/>
    <property type="project" value="UniProtKB-SubCell"/>
</dbReference>
<dbReference type="EMBL" id="CM000638">
    <property type="protein sequence ID" value="EED96497.1"/>
    <property type="molecule type" value="Genomic_DNA"/>
</dbReference>
<feature type="domain" description="Peptidase A1" evidence="11">
    <location>
        <begin position="125"/>
        <end position="357"/>
    </location>
</feature>
<evidence type="ECO:0000256" key="10">
    <source>
        <dbReference type="SAM" id="SignalP"/>
    </source>
</evidence>
<keyword evidence="4" id="KW-0812">Transmembrane</keyword>
<dbReference type="PANTHER" id="PTHR13683">
    <property type="entry name" value="ASPARTYL PROTEASES"/>
    <property type="match status" value="1"/>
</dbReference>
<dbReference type="PROSITE" id="PS51767">
    <property type="entry name" value="PEPTIDASE_A1"/>
    <property type="match status" value="1"/>
</dbReference>
<dbReference type="Proteomes" id="UP000001449">
    <property type="component" value="Chromosome 1"/>
</dbReference>
<reference evidence="12 13" key="1">
    <citation type="journal article" date="2004" name="Science">
        <title>The genome of the diatom Thalassiosira pseudonana: ecology, evolution, and metabolism.</title>
        <authorList>
            <person name="Armbrust E.V."/>
            <person name="Berges J.A."/>
            <person name="Bowler C."/>
            <person name="Green B.R."/>
            <person name="Martinez D."/>
            <person name="Putnam N.H."/>
            <person name="Zhou S."/>
            <person name="Allen A.E."/>
            <person name="Apt K.E."/>
            <person name="Bechner M."/>
            <person name="Brzezinski M.A."/>
            <person name="Chaal B.K."/>
            <person name="Chiovitti A."/>
            <person name="Davis A.K."/>
            <person name="Demarest M.S."/>
            <person name="Detter J.C."/>
            <person name="Glavina T."/>
            <person name="Goodstein D."/>
            <person name="Hadi M.Z."/>
            <person name="Hellsten U."/>
            <person name="Hildebrand M."/>
            <person name="Jenkins B.D."/>
            <person name="Jurka J."/>
            <person name="Kapitonov V.V."/>
            <person name="Kroger N."/>
            <person name="Lau W.W."/>
            <person name="Lane T.W."/>
            <person name="Larimer F.W."/>
            <person name="Lippmeier J.C."/>
            <person name="Lucas S."/>
            <person name="Medina M."/>
            <person name="Montsant A."/>
            <person name="Obornik M."/>
            <person name="Parker M.S."/>
            <person name="Palenik B."/>
            <person name="Pazour G.J."/>
            <person name="Richardson P.M."/>
            <person name="Rynearson T.A."/>
            <person name="Saito M.A."/>
            <person name="Schwartz D.C."/>
            <person name="Thamatrakoln K."/>
            <person name="Valentin K."/>
            <person name="Vardi A."/>
            <person name="Wilkerson F.P."/>
            <person name="Rokhsar D.S."/>
        </authorList>
    </citation>
    <scope>NUCLEOTIDE SEQUENCE [LARGE SCALE GENOMIC DNA]</scope>
    <source>
        <strain evidence="12 13">CCMP1335</strain>
    </source>
</reference>
<keyword evidence="5 10" id="KW-0732">Signal</keyword>
<dbReference type="GeneID" id="7445299"/>
<dbReference type="GO" id="GO:0006508">
    <property type="term" value="P:proteolysis"/>
    <property type="evidence" value="ECO:0007669"/>
    <property type="project" value="UniProtKB-KW"/>
</dbReference>
<name>B8BR97_THAPS</name>
<dbReference type="InterPro" id="IPR032861">
    <property type="entry name" value="TAXi_N"/>
</dbReference>
<evidence type="ECO:0000313" key="13">
    <source>
        <dbReference type="Proteomes" id="UP000001449"/>
    </source>
</evidence>
<feature type="non-terminal residue" evidence="12">
    <location>
        <position position="357"/>
    </location>
</feature>
<dbReference type="InParanoid" id="B8BR97"/>
<keyword evidence="3" id="KW-0645">Protease</keyword>